<protein>
    <submittedName>
        <fullName evidence="3">Uncharacterized protein</fullName>
    </submittedName>
</protein>
<feature type="domain" description="DUF1588" evidence="1">
    <location>
        <begin position="103"/>
        <end position="174"/>
    </location>
</feature>
<comment type="caution">
    <text evidence="3">The sequence shown here is derived from an EMBL/GenBank/DDBJ whole genome shotgun (WGS) entry which is preliminary data.</text>
</comment>
<evidence type="ECO:0000259" key="2">
    <source>
        <dbReference type="Pfam" id="PF07631"/>
    </source>
</evidence>
<accession>B4D2Z2</accession>
<gene>
    <name evidence="3" type="ORF">CfE428DRAFT_3280</name>
</gene>
<evidence type="ECO:0000259" key="1">
    <source>
        <dbReference type="Pfam" id="PF07627"/>
    </source>
</evidence>
<dbReference type="STRING" id="497964.CfE428DRAFT_3280"/>
<sequence length="197" mass="22145">MLNDPKAERFITDFTDQWLDLRELDLTSPDKKLYPEFHPILRDAMPAETRAFFRELLVHNLPVRNVVHADFAMLNQRLAELYGIKDVSGCEVRKVSLPAGCERGGLLTQAAVLKVTANGTTTSPVKRGAWVMRKILGQPPQPPPPLVPAVEPDISGVTTIRAQLEKHRSDPVCAGLPRQDRSRRPRAGELRCHRWMA</sequence>
<dbReference type="InParanoid" id="B4D2Z2"/>
<feature type="domain" description="DUF1592" evidence="2">
    <location>
        <begin position="1"/>
        <end position="84"/>
    </location>
</feature>
<dbReference type="eggNOG" id="COG0551">
    <property type="taxonomic scope" value="Bacteria"/>
</dbReference>
<dbReference type="Proteomes" id="UP000005824">
    <property type="component" value="Unassembled WGS sequence"/>
</dbReference>
<name>B4D2Z2_9BACT</name>
<evidence type="ECO:0000313" key="3">
    <source>
        <dbReference type="EMBL" id="EDY19103.1"/>
    </source>
</evidence>
<dbReference type="Pfam" id="PF07631">
    <property type="entry name" value="PSD4"/>
    <property type="match status" value="1"/>
</dbReference>
<organism evidence="3 4">
    <name type="scientific">Chthoniobacter flavus Ellin428</name>
    <dbReference type="NCBI Taxonomy" id="497964"/>
    <lineage>
        <taxon>Bacteria</taxon>
        <taxon>Pseudomonadati</taxon>
        <taxon>Verrucomicrobiota</taxon>
        <taxon>Spartobacteria</taxon>
        <taxon>Chthoniobacterales</taxon>
        <taxon>Chthoniobacteraceae</taxon>
        <taxon>Chthoniobacter</taxon>
    </lineage>
</organism>
<dbReference type="Pfam" id="PF07627">
    <property type="entry name" value="PSCyt3"/>
    <property type="match status" value="1"/>
</dbReference>
<dbReference type="InterPro" id="IPR013042">
    <property type="entry name" value="DUF1592"/>
</dbReference>
<dbReference type="InterPro" id="IPR013039">
    <property type="entry name" value="DUF1588"/>
</dbReference>
<keyword evidence="4" id="KW-1185">Reference proteome</keyword>
<proteinExistence type="predicted"/>
<evidence type="ECO:0000313" key="4">
    <source>
        <dbReference type="Proteomes" id="UP000005824"/>
    </source>
</evidence>
<reference evidence="3 4" key="1">
    <citation type="journal article" date="2011" name="J. Bacteriol.">
        <title>Genome sequence of Chthoniobacter flavus Ellin428, an aerobic heterotrophic soil bacterium.</title>
        <authorList>
            <person name="Kant R."/>
            <person name="van Passel M.W."/>
            <person name="Palva A."/>
            <person name="Lucas S."/>
            <person name="Lapidus A."/>
            <person name="Glavina Del Rio T."/>
            <person name="Dalin E."/>
            <person name="Tice H."/>
            <person name="Bruce D."/>
            <person name="Goodwin L."/>
            <person name="Pitluck S."/>
            <person name="Larimer F.W."/>
            <person name="Land M.L."/>
            <person name="Hauser L."/>
            <person name="Sangwan P."/>
            <person name="de Vos W.M."/>
            <person name="Janssen P.H."/>
            <person name="Smidt H."/>
        </authorList>
    </citation>
    <scope>NUCLEOTIDE SEQUENCE [LARGE SCALE GENOMIC DNA]</scope>
    <source>
        <strain evidence="3 4">Ellin428</strain>
    </source>
</reference>
<dbReference type="EMBL" id="ABVL01000009">
    <property type="protein sequence ID" value="EDY19103.1"/>
    <property type="molecule type" value="Genomic_DNA"/>
</dbReference>
<dbReference type="AlphaFoldDB" id="B4D2Z2"/>